<dbReference type="AlphaFoldDB" id="A0A084JCE7"/>
<dbReference type="InterPro" id="IPR004776">
    <property type="entry name" value="Mem_transp_PIN-like"/>
</dbReference>
<keyword evidence="2" id="KW-0813">Transport</keyword>
<dbReference type="PANTHER" id="PTHR36838">
    <property type="entry name" value="AUXIN EFFLUX CARRIER FAMILY PROTEIN"/>
    <property type="match status" value="1"/>
</dbReference>
<evidence type="ECO:0000313" key="9">
    <source>
        <dbReference type="Proteomes" id="UP000028525"/>
    </source>
</evidence>
<evidence type="ECO:0000313" key="8">
    <source>
        <dbReference type="EMBL" id="KEZ86631.1"/>
    </source>
</evidence>
<reference evidence="8 9" key="1">
    <citation type="submission" date="2014-07" db="EMBL/GenBank/DDBJ databases">
        <title>Draft genome of Clostridium celerecrescens 152B isolated from sediments associated with methane hydrate from Krishna Godavari basin.</title>
        <authorList>
            <person name="Honkalas V.S."/>
            <person name="Dabir A.P."/>
            <person name="Arora P."/>
            <person name="Dhakephalkar P.K."/>
        </authorList>
    </citation>
    <scope>NUCLEOTIDE SEQUENCE [LARGE SCALE GENOMIC DNA]</scope>
    <source>
        <strain evidence="8 9">152B</strain>
    </source>
</reference>
<feature type="transmembrane region" description="Helical" evidence="7">
    <location>
        <begin position="59"/>
        <end position="83"/>
    </location>
</feature>
<keyword evidence="6 7" id="KW-0472">Membrane</keyword>
<feature type="transmembrane region" description="Helical" evidence="7">
    <location>
        <begin position="34"/>
        <end position="53"/>
    </location>
</feature>
<evidence type="ECO:0000256" key="2">
    <source>
        <dbReference type="ARBA" id="ARBA00022448"/>
    </source>
</evidence>
<feature type="transmembrane region" description="Helical" evidence="7">
    <location>
        <begin position="185"/>
        <end position="210"/>
    </location>
</feature>
<protein>
    <submittedName>
        <fullName evidence="8">Transporter</fullName>
    </submittedName>
</protein>
<evidence type="ECO:0000256" key="1">
    <source>
        <dbReference type="ARBA" id="ARBA00004141"/>
    </source>
</evidence>
<evidence type="ECO:0000256" key="6">
    <source>
        <dbReference type="ARBA" id="ARBA00023136"/>
    </source>
</evidence>
<dbReference type="Proteomes" id="UP000028525">
    <property type="component" value="Unassembled WGS sequence"/>
</dbReference>
<evidence type="ECO:0000256" key="4">
    <source>
        <dbReference type="ARBA" id="ARBA00022692"/>
    </source>
</evidence>
<dbReference type="OrthoDB" id="3238334at2"/>
<organism evidence="8 9">
    <name type="scientific">Lacrimispora celerecrescens</name>
    <dbReference type="NCBI Taxonomy" id="29354"/>
    <lineage>
        <taxon>Bacteria</taxon>
        <taxon>Bacillati</taxon>
        <taxon>Bacillota</taxon>
        <taxon>Clostridia</taxon>
        <taxon>Lachnospirales</taxon>
        <taxon>Lachnospiraceae</taxon>
        <taxon>Lacrimispora</taxon>
    </lineage>
</organism>
<comment type="subcellular location">
    <subcellularLocation>
        <location evidence="1">Membrane</location>
        <topology evidence="1">Multi-pass membrane protein</topology>
    </subcellularLocation>
</comment>
<evidence type="ECO:0000256" key="5">
    <source>
        <dbReference type="ARBA" id="ARBA00022989"/>
    </source>
</evidence>
<dbReference type="EMBL" id="JPME01000042">
    <property type="protein sequence ID" value="KEZ86631.1"/>
    <property type="molecule type" value="Genomic_DNA"/>
</dbReference>
<dbReference type="STRING" id="29354.IO98_22345"/>
<keyword evidence="5 7" id="KW-1133">Transmembrane helix</keyword>
<accession>A0A084JCE7</accession>
<keyword evidence="3" id="KW-1003">Cell membrane</keyword>
<feature type="transmembrane region" description="Helical" evidence="7">
    <location>
        <begin position="103"/>
        <end position="122"/>
    </location>
</feature>
<name>A0A084JCE7_9FIRM</name>
<dbReference type="PANTHER" id="PTHR36838:SF3">
    <property type="entry name" value="TRANSPORTER AUXIN EFFLUX CARRIER EC FAMILY"/>
    <property type="match status" value="1"/>
</dbReference>
<keyword evidence="9" id="KW-1185">Reference proteome</keyword>
<comment type="caution">
    <text evidence="8">The sequence shown here is derived from an EMBL/GenBank/DDBJ whole genome shotgun (WGS) entry which is preliminary data.</text>
</comment>
<proteinExistence type="predicted"/>
<keyword evidence="4 7" id="KW-0812">Transmembrane</keyword>
<feature type="transmembrane region" description="Helical" evidence="7">
    <location>
        <begin position="222"/>
        <end position="244"/>
    </location>
</feature>
<evidence type="ECO:0000256" key="3">
    <source>
        <dbReference type="ARBA" id="ARBA00022475"/>
    </source>
</evidence>
<dbReference type="Pfam" id="PF03547">
    <property type="entry name" value="Mem_trans"/>
    <property type="match status" value="1"/>
</dbReference>
<dbReference type="GO" id="GO:0016020">
    <property type="term" value="C:membrane"/>
    <property type="evidence" value="ECO:0007669"/>
    <property type="project" value="UniProtKB-SubCell"/>
</dbReference>
<feature type="transmembrane region" description="Helical" evidence="7">
    <location>
        <begin position="282"/>
        <end position="302"/>
    </location>
</feature>
<feature type="transmembrane region" description="Helical" evidence="7">
    <location>
        <begin position="6"/>
        <end position="22"/>
    </location>
</feature>
<feature type="transmembrane region" description="Helical" evidence="7">
    <location>
        <begin position="250"/>
        <end position="270"/>
    </location>
</feature>
<dbReference type="GO" id="GO:0055085">
    <property type="term" value="P:transmembrane transport"/>
    <property type="evidence" value="ECO:0007669"/>
    <property type="project" value="InterPro"/>
</dbReference>
<evidence type="ECO:0000256" key="7">
    <source>
        <dbReference type="SAM" id="Phobius"/>
    </source>
</evidence>
<gene>
    <name evidence="8" type="ORF">IO98_22345</name>
</gene>
<sequence length="303" mass="32570">MTAVLIKAVAFVSIIIMGYLLKRAGFFQAKDFYLVSRIVIKITLPAAIVSNFSRITMDYSILFVCVIGFLCNCVTVAVGYMMYNRRTKAEKAFAMINMSGYNVGNFTMPFVQSFLSPVGFAATSLFDAGNAVMCTGMTYSLASMVVGEEEKPSVKKVVLKLFSSAPFDAYVIMTVLSILNIKLPSVMITIADTAGGANAFLALLMLGIGFEIRMEKEKMSHILKILGVRYILSVLMAAGFYFLTPFGLDVRRALVIVSLGPVSSVAPAFTGALNGDIETASAINSLSIVISIAAITAALIILL</sequence>